<keyword evidence="2" id="KW-0732">Signal</keyword>
<name>A0A3P7IXH8_STRVU</name>
<dbReference type="OrthoDB" id="5822489at2759"/>
<gene>
    <name evidence="3" type="ORF">SVUK_LOCUS10114</name>
</gene>
<sequence>MLTDCLLICIVVGTVLSGPVYVEELEDLVPEGPDRFELKMLDSDKLMIRSQKQQRLYQILARQPTYIQAPFTSRVQLGSEDLECSETKAGTTQHELSCSLFVNDSVSSGMLSLILICVVIGSVLPGPVYVDELEDLVRERSPDYYELKSLEDDKYMIR</sequence>
<dbReference type="AlphaFoldDB" id="A0A3P7IXH8"/>
<dbReference type="Proteomes" id="UP000270094">
    <property type="component" value="Unassembled WGS sequence"/>
</dbReference>
<evidence type="ECO:0000256" key="1">
    <source>
        <dbReference type="SAM" id="Phobius"/>
    </source>
</evidence>
<feature type="chain" id="PRO_5018309316" evidence="2">
    <location>
        <begin position="18"/>
        <end position="158"/>
    </location>
</feature>
<evidence type="ECO:0000313" key="3">
    <source>
        <dbReference type="EMBL" id="VDM75116.1"/>
    </source>
</evidence>
<protein>
    <submittedName>
        <fullName evidence="3">Uncharacterized protein</fullName>
    </submittedName>
</protein>
<keyword evidence="1" id="KW-0472">Membrane</keyword>
<dbReference type="EMBL" id="UYYB01094942">
    <property type="protein sequence ID" value="VDM75116.1"/>
    <property type="molecule type" value="Genomic_DNA"/>
</dbReference>
<evidence type="ECO:0000313" key="4">
    <source>
        <dbReference type="Proteomes" id="UP000270094"/>
    </source>
</evidence>
<evidence type="ECO:0000256" key="2">
    <source>
        <dbReference type="SAM" id="SignalP"/>
    </source>
</evidence>
<feature type="signal peptide" evidence="2">
    <location>
        <begin position="1"/>
        <end position="17"/>
    </location>
</feature>
<keyword evidence="4" id="KW-1185">Reference proteome</keyword>
<feature type="transmembrane region" description="Helical" evidence="1">
    <location>
        <begin position="110"/>
        <end position="130"/>
    </location>
</feature>
<accession>A0A3P7IXH8</accession>
<proteinExistence type="predicted"/>
<reference evidence="3 4" key="1">
    <citation type="submission" date="2018-11" db="EMBL/GenBank/DDBJ databases">
        <authorList>
            <consortium name="Pathogen Informatics"/>
        </authorList>
    </citation>
    <scope>NUCLEOTIDE SEQUENCE [LARGE SCALE GENOMIC DNA]</scope>
</reference>
<organism evidence="3 4">
    <name type="scientific">Strongylus vulgaris</name>
    <name type="common">Blood worm</name>
    <dbReference type="NCBI Taxonomy" id="40348"/>
    <lineage>
        <taxon>Eukaryota</taxon>
        <taxon>Metazoa</taxon>
        <taxon>Ecdysozoa</taxon>
        <taxon>Nematoda</taxon>
        <taxon>Chromadorea</taxon>
        <taxon>Rhabditida</taxon>
        <taxon>Rhabditina</taxon>
        <taxon>Rhabditomorpha</taxon>
        <taxon>Strongyloidea</taxon>
        <taxon>Strongylidae</taxon>
        <taxon>Strongylus</taxon>
    </lineage>
</organism>
<keyword evidence="1" id="KW-1133">Transmembrane helix</keyword>
<keyword evidence="1" id="KW-0812">Transmembrane</keyword>